<feature type="compositionally biased region" description="Polar residues" evidence="1">
    <location>
        <begin position="405"/>
        <end position="418"/>
    </location>
</feature>
<dbReference type="RefSeq" id="WP_101821330.1">
    <property type="nucleotide sequence ID" value="NZ_PJZH01000001.1"/>
</dbReference>
<dbReference type="OrthoDB" id="9794206at2"/>
<evidence type="ECO:0000256" key="1">
    <source>
        <dbReference type="SAM" id="MobiDB-lite"/>
    </source>
</evidence>
<dbReference type="GO" id="GO:0000271">
    <property type="term" value="P:polysaccharide biosynthetic process"/>
    <property type="evidence" value="ECO:0007669"/>
    <property type="project" value="InterPro"/>
</dbReference>
<feature type="region of interest" description="Disordered" evidence="1">
    <location>
        <begin position="404"/>
        <end position="424"/>
    </location>
</feature>
<reference evidence="2 3" key="1">
    <citation type="submission" date="2017-12" db="EMBL/GenBank/DDBJ databases">
        <title>Characterization of six clinical isolates of Enterochimera gen. nov., a novel genus of the Yersiniaciae family and the three species Enterochimera arupensis sp. nov., Enterochimera coloradensis sp. nov, and Enterochimera californica sp. nov.</title>
        <authorList>
            <person name="Rossi A."/>
            <person name="Fisher M."/>
        </authorList>
    </citation>
    <scope>NUCLEOTIDE SEQUENCE [LARGE SCALE GENOMIC DNA]</scope>
    <source>
        <strain evidence="3">2016-Iso4</strain>
    </source>
</reference>
<dbReference type="InterPro" id="IPR007833">
    <property type="entry name" value="Capsule_polysaccharide_synth"/>
</dbReference>
<dbReference type="Pfam" id="PF05159">
    <property type="entry name" value="Capsule_synth"/>
    <property type="match status" value="1"/>
</dbReference>
<dbReference type="AlphaFoldDB" id="A0A2N5ECB6"/>
<organism evidence="2 3">
    <name type="scientific">Chimaeribacter coloradensis</name>
    <dbReference type="NCBI Taxonomy" id="2060068"/>
    <lineage>
        <taxon>Bacteria</taxon>
        <taxon>Pseudomonadati</taxon>
        <taxon>Pseudomonadota</taxon>
        <taxon>Gammaproteobacteria</taxon>
        <taxon>Enterobacterales</taxon>
        <taxon>Yersiniaceae</taxon>
        <taxon>Chimaeribacter</taxon>
    </lineage>
</organism>
<dbReference type="GO" id="GO:0015774">
    <property type="term" value="P:polysaccharide transport"/>
    <property type="evidence" value="ECO:0007669"/>
    <property type="project" value="InterPro"/>
</dbReference>
<keyword evidence="3" id="KW-1185">Reference proteome</keyword>
<sequence length="424" mass="49738">MENSALRLLLSGKKYLLLQGPMGPFFSDVAQWLETHGRETVNVVFNGGDQFYCRHRTVLPYRATPKEFPGWLKEVCRHYTFDTILCFGDCRPLHREAKRWAQAKGIRFLAFEEGYLRPHFITVEQGGVNAFSGLPRESEFYRQLPAQEPMAITPLSPSFSLRVGHAITYYLMGSWYRRQFAQYRHHKSFSPVYEARCWIRAACRKYWYGFRQRNMMPRLRTALDQRYYLVILQVYNDSQIRHHSPYQDVRDYINDVIYSFAKKAPADQSLVIKHHPMDRGHRLYGPLIRRLSEQHKVSQRVFYVHDLPMPELLNHARGVVTINSTAGISALVHNKPLKVMGRALYDMRGLTFQGHLHQFWGSDFKPDMKLFQQFRTYLLNTTQINAVYYGENYHFQSDEEEVSRQDTSWAGAGSTQEMGKTLRP</sequence>
<dbReference type="CDD" id="cd16441">
    <property type="entry name" value="beta_Kdo_transferase_KpsS"/>
    <property type="match status" value="1"/>
</dbReference>
<evidence type="ECO:0000313" key="2">
    <source>
        <dbReference type="EMBL" id="PLR40173.1"/>
    </source>
</evidence>
<accession>A0A2N5ECB6</accession>
<name>A0A2N5ECB6_9GAMM</name>
<protein>
    <submittedName>
        <fullName evidence="2">Capsular biosynthesis protein</fullName>
    </submittedName>
</protein>
<comment type="caution">
    <text evidence="2">The sequence shown here is derived from an EMBL/GenBank/DDBJ whole genome shotgun (WGS) entry which is preliminary data.</text>
</comment>
<gene>
    <name evidence="2" type="ORF">CYR32_00055</name>
</gene>
<dbReference type="Proteomes" id="UP000234503">
    <property type="component" value="Unassembled WGS sequence"/>
</dbReference>
<dbReference type="EMBL" id="PJZH01000001">
    <property type="protein sequence ID" value="PLR40173.1"/>
    <property type="molecule type" value="Genomic_DNA"/>
</dbReference>
<evidence type="ECO:0000313" key="3">
    <source>
        <dbReference type="Proteomes" id="UP000234503"/>
    </source>
</evidence>
<proteinExistence type="predicted"/>